<proteinExistence type="predicted"/>
<organism evidence="1 2">
    <name type="scientific">Rhodocytophaga rosea</name>
    <dbReference type="NCBI Taxonomy" id="2704465"/>
    <lineage>
        <taxon>Bacteria</taxon>
        <taxon>Pseudomonadati</taxon>
        <taxon>Bacteroidota</taxon>
        <taxon>Cytophagia</taxon>
        <taxon>Cytophagales</taxon>
        <taxon>Rhodocytophagaceae</taxon>
        <taxon>Rhodocytophaga</taxon>
    </lineage>
</organism>
<dbReference type="EMBL" id="CP048222">
    <property type="protein sequence ID" value="QHT67518.1"/>
    <property type="molecule type" value="Genomic_DNA"/>
</dbReference>
<dbReference type="AlphaFoldDB" id="A0A6C0GHN8"/>
<keyword evidence="2" id="KW-1185">Reference proteome</keyword>
<dbReference type="KEGG" id="rhoz:GXP67_13215"/>
<evidence type="ECO:0000313" key="2">
    <source>
        <dbReference type="Proteomes" id="UP000480178"/>
    </source>
</evidence>
<gene>
    <name evidence="1" type="ORF">GXP67_13215</name>
</gene>
<evidence type="ECO:0000313" key="1">
    <source>
        <dbReference type="EMBL" id="QHT67518.1"/>
    </source>
</evidence>
<dbReference type="RefSeq" id="WP_162443547.1">
    <property type="nucleotide sequence ID" value="NZ_CP048222.1"/>
</dbReference>
<protein>
    <submittedName>
        <fullName evidence="1">Uncharacterized protein</fullName>
    </submittedName>
</protein>
<sequence>MGIVKKLSFVSLLFISFNGKAQNLSEKEYIVLIVNIERKDPLHPGEIYYWIAASDTLNEEYEFNFSPLFLRLFYPSSSYDDCCEGRDARFYTLTDESKFEFTDEFNNKQENLRKFLKKNSKLIQVIKKKNGFSKLLNEKVTISATAIKTSLCSCKIIEEKHFESVFLPTTEFSLNNDFWNSDKAYHIKHKDYTGFSPYY</sequence>
<accession>A0A6C0GHN8</accession>
<reference evidence="1 2" key="1">
    <citation type="submission" date="2020-01" db="EMBL/GenBank/DDBJ databases">
        <authorList>
            <person name="Kim M.K."/>
        </authorList>
    </citation>
    <scope>NUCLEOTIDE SEQUENCE [LARGE SCALE GENOMIC DNA]</scope>
    <source>
        <strain evidence="1 2">172606-1</strain>
    </source>
</reference>
<dbReference type="Proteomes" id="UP000480178">
    <property type="component" value="Chromosome"/>
</dbReference>
<name>A0A6C0GHN8_9BACT</name>